<feature type="compositionally biased region" description="Basic residues" evidence="1">
    <location>
        <begin position="190"/>
        <end position="203"/>
    </location>
</feature>
<evidence type="ECO:0008006" key="4">
    <source>
        <dbReference type="Google" id="ProtNLM"/>
    </source>
</evidence>
<protein>
    <recommendedName>
        <fullName evidence="4">GAF domain-containing protein</fullName>
    </recommendedName>
</protein>
<reference evidence="2 3" key="1">
    <citation type="submission" date="2018-06" db="EMBL/GenBank/DDBJ databases">
        <title>Genomic Encyclopedia of Type Strains, Phase III (KMG-III): the genomes of soil and plant-associated and newly described type strains.</title>
        <authorList>
            <person name="Whitman W."/>
        </authorList>
    </citation>
    <scope>NUCLEOTIDE SEQUENCE [LARGE SCALE GENOMIC DNA]</scope>
    <source>
        <strain evidence="2 3">CGMCC 4.7090</strain>
    </source>
</reference>
<keyword evidence="3" id="KW-1185">Reference proteome</keyword>
<comment type="caution">
    <text evidence="2">The sequence shown here is derived from an EMBL/GenBank/DDBJ whole genome shotgun (WGS) entry which is preliminary data.</text>
</comment>
<dbReference type="RefSeq" id="WP_221402932.1">
    <property type="nucleotide sequence ID" value="NZ_JACHWI010000007.1"/>
</dbReference>
<dbReference type="EMBL" id="QLMJ01000016">
    <property type="protein sequence ID" value="RAK30589.1"/>
    <property type="molecule type" value="Genomic_DNA"/>
</dbReference>
<evidence type="ECO:0000313" key="3">
    <source>
        <dbReference type="Proteomes" id="UP000249341"/>
    </source>
</evidence>
<organism evidence="2 3">
    <name type="scientific">Actinoplanes lutulentus</name>
    <dbReference type="NCBI Taxonomy" id="1287878"/>
    <lineage>
        <taxon>Bacteria</taxon>
        <taxon>Bacillati</taxon>
        <taxon>Actinomycetota</taxon>
        <taxon>Actinomycetes</taxon>
        <taxon>Micromonosporales</taxon>
        <taxon>Micromonosporaceae</taxon>
        <taxon>Actinoplanes</taxon>
    </lineage>
</organism>
<feature type="region of interest" description="Disordered" evidence="1">
    <location>
        <begin position="183"/>
        <end position="211"/>
    </location>
</feature>
<evidence type="ECO:0000256" key="1">
    <source>
        <dbReference type="SAM" id="MobiDB-lite"/>
    </source>
</evidence>
<sequence length="211" mass="23292">MNTRDDLLMTAYRVLGRSLSLDRNAVTAVQFVVPVPARTALLVLAVDQRRAQWWTARFPADPMPDRRGDAATGDLPGWIRAALTPADRSWGCVVPAARRDLPGGAEHQGHGLVVRLSCAYPCQGVLVLLRDEDQEPFPDADRSFAVEFAAAVSRAVTASLLYRDQAQIADTLRATLLPAPLPRVSGTRCGPHRRRHRSRRSDRRRGALCPR</sequence>
<name>A0A327Z4T9_9ACTN</name>
<dbReference type="AlphaFoldDB" id="A0A327Z4T9"/>
<dbReference type="Proteomes" id="UP000249341">
    <property type="component" value="Unassembled WGS sequence"/>
</dbReference>
<proteinExistence type="predicted"/>
<gene>
    <name evidence="2" type="ORF">B0I29_116248</name>
</gene>
<accession>A0A327Z4T9</accession>
<evidence type="ECO:0000313" key="2">
    <source>
        <dbReference type="EMBL" id="RAK30589.1"/>
    </source>
</evidence>